<keyword evidence="5 7" id="KW-1133">Transmembrane helix</keyword>
<evidence type="ECO:0000256" key="1">
    <source>
        <dbReference type="ARBA" id="ARBA00004651"/>
    </source>
</evidence>
<evidence type="ECO:0000256" key="6">
    <source>
        <dbReference type="ARBA" id="ARBA00023136"/>
    </source>
</evidence>
<dbReference type="PANTHER" id="PTHR30193:SF44">
    <property type="entry name" value="LACTOSE TRANSPORT SYSTEM PERMEASE PROTEIN LACF"/>
    <property type="match status" value="1"/>
</dbReference>
<evidence type="ECO:0000313" key="9">
    <source>
        <dbReference type="EMBL" id="TCO35923.1"/>
    </source>
</evidence>
<gene>
    <name evidence="9" type="ORF">EV652_101809</name>
</gene>
<keyword evidence="6 7" id="KW-0472">Membrane</keyword>
<protein>
    <submittedName>
        <fullName evidence="9">Putative chitobiose transport system permease protein</fullName>
    </submittedName>
</protein>
<evidence type="ECO:0000256" key="2">
    <source>
        <dbReference type="ARBA" id="ARBA00022448"/>
    </source>
</evidence>
<name>A0A4R2HWJ6_9ACTN</name>
<feature type="transmembrane region" description="Helical" evidence="7">
    <location>
        <begin position="122"/>
        <end position="142"/>
    </location>
</feature>
<feature type="domain" description="ABC transmembrane type-1" evidence="8">
    <location>
        <begin position="85"/>
        <end position="296"/>
    </location>
</feature>
<feature type="transmembrane region" description="Helical" evidence="7">
    <location>
        <begin position="89"/>
        <end position="110"/>
    </location>
</feature>
<keyword evidence="4 7" id="KW-0812">Transmembrane</keyword>
<comment type="similarity">
    <text evidence="7">Belongs to the binding-protein-dependent transport system permease family.</text>
</comment>
<feature type="transmembrane region" description="Helical" evidence="7">
    <location>
        <begin position="278"/>
        <end position="299"/>
    </location>
</feature>
<dbReference type="CDD" id="cd06261">
    <property type="entry name" value="TM_PBP2"/>
    <property type="match status" value="1"/>
</dbReference>
<dbReference type="InterPro" id="IPR051393">
    <property type="entry name" value="ABC_transporter_permease"/>
</dbReference>
<reference evidence="9 10" key="1">
    <citation type="journal article" date="2015" name="Stand. Genomic Sci.">
        <title>Genomic Encyclopedia of Bacterial and Archaeal Type Strains, Phase III: the genomes of soil and plant-associated and newly described type strains.</title>
        <authorList>
            <person name="Whitman W.B."/>
            <person name="Woyke T."/>
            <person name="Klenk H.P."/>
            <person name="Zhou Y."/>
            <person name="Lilburn T.G."/>
            <person name="Beck B.J."/>
            <person name="De Vos P."/>
            <person name="Vandamme P."/>
            <person name="Eisen J.A."/>
            <person name="Garrity G."/>
            <person name="Hugenholtz P."/>
            <person name="Kyrpides N.C."/>
        </authorList>
    </citation>
    <scope>NUCLEOTIDE SEQUENCE [LARGE SCALE GENOMIC DNA]</scope>
    <source>
        <strain evidence="9 10">VKM Ac-2572</strain>
    </source>
</reference>
<sequence>MSGLSGRLGAGGRPGLRGRVVGQRWYTPYLFMVPGLLLYAAMFAWPAVIAIQLSFSDYDIVNPIQWSGLDNFVRLVHDPRVWIALRNSLLFLVMFLPLTVIAPLFLAMLVNVKLRAIQAFRMLYYLPVITSMVAVAVAWKYVFNREGVVNWLLQMVGLGPIDFLLDRHWALPTVVLLEAWKNAGLFMMIYLAGLQAVPSDHLEAAKIDGANGRQRLWHVIVPSLRPTFAVTLILSMLEAMRAFESVYVLTRGGPLDSTLTLGYYIWSKAFEDYDMGYASAVGLVLWAIMIVLAAVNLVITRRKDV</sequence>
<accession>A0A4R2HWJ6</accession>
<evidence type="ECO:0000256" key="5">
    <source>
        <dbReference type="ARBA" id="ARBA00022989"/>
    </source>
</evidence>
<organism evidence="9 10">
    <name type="scientific">Kribbella steppae</name>
    <dbReference type="NCBI Taxonomy" id="2512223"/>
    <lineage>
        <taxon>Bacteria</taxon>
        <taxon>Bacillati</taxon>
        <taxon>Actinomycetota</taxon>
        <taxon>Actinomycetes</taxon>
        <taxon>Propionibacteriales</taxon>
        <taxon>Kribbellaceae</taxon>
        <taxon>Kribbella</taxon>
    </lineage>
</organism>
<dbReference type="OrthoDB" id="9804439at2"/>
<dbReference type="EMBL" id="SLWN01000001">
    <property type="protein sequence ID" value="TCO35923.1"/>
    <property type="molecule type" value="Genomic_DNA"/>
</dbReference>
<comment type="caution">
    <text evidence="9">The sequence shown here is derived from an EMBL/GenBank/DDBJ whole genome shotgun (WGS) entry which is preliminary data.</text>
</comment>
<dbReference type="RefSeq" id="WP_132207541.1">
    <property type="nucleotide sequence ID" value="NZ_SLWN01000001.1"/>
</dbReference>
<dbReference type="InterPro" id="IPR035906">
    <property type="entry name" value="MetI-like_sf"/>
</dbReference>
<dbReference type="Proteomes" id="UP000294508">
    <property type="component" value="Unassembled WGS sequence"/>
</dbReference>
<dbReference type="AlphaFoldDB" id="A0A4R2HWJ6"/>
<keyword evidence="10" id="KW-1185">Reference proteome</keyword>
<dbReference type="Pfam" id="PF00528">
    <property type="entry name" value="BPD_transp_1"/>
    <property type="match status" value="1"/>
</dbReference>
<dbReference type="GO" id="GO:0005886">
    <property type="term" value="C:plasma membrane"/>
    <property type="evidence" value="ECO:0007669"/>
    <property type="project" value="UniProtKB-SubCell"/>
</dbReference>
<comment type="subcellular location">
    <subcellularLocation>
        <location evidence="1 7">Cell membrane</location>
        <topology evidence="1 7">Multi-pass membrane protein</topology>
    </subcellularLocation>
</comment>
<evidence type="ECO:0000259" key="8">
    <source>
        <dbReference type="PROSITE" id="PS50928"/>
    </source>
</evidence>
<proteinExistence type="inferred from homology"/>
<feature type="transmembrane region" description="Helical" evidence="7">
    <location>
        <begin position="29"/>
        <end position="53"/>
    </location>
</feature>
<dbReference type="InterPro" id="IPR000515">
    <property type="entry name" value="MetI-like"/>
</dbReference>
<evidence type="ECO:0000256" key="3">
    <source>
        <dbReference type="ARBA" id="ARBA00022475"/>
    </source>
</evidence>
<feature type="transmembrane region" description="Helical" evidence="7">
    <location>
        <begin position="216"/>
        <end position="234"/>
    </location>
</feature>
<dbReference type="Gene3D" id="1.10.3720.10">
    <property type="entry name" value="MetI-like"/>
    <property type="match status" value="1"/>
</dbReference>
<dbReference type="PANTHER" id="PTHR30193">
    <property type="entry name" value="ABC TRANSPORTER PERMEASE PROTEIN"/>
    <property type="match status" value="1"/>
</dbReference>
<dbReference type="GO" id="GO:0055085">
    <property type="term" value="P:transmembrane transport"/>
    <property type="evidence" value="ECO:0007669"/>
    <property type="project" value="InterPro"/>
</dbReference>
<dbReference type="SUPFAM" id="SSF161098">
    <property type="entry name" value="MetI-like"/>
    <property type="match status" value="1"/>
</dbReference>
<feature type="transmembrane region" description="Helical" evidence="7">
    <location>
        <begin position="177"/>
        <end position="196"/>
    </location>
</feature>
<dbReference type="PROSITE" id="PS50928">
    <property type="entry name" value="ABC_TM1"/>
    <property type="match status" value="1"/>
</dbReference>
<evidence type="ECO:0000256" key="7">
    <source>
        <dbReference type="RuleBase" id="RU363032"/>
    </source>
</evidence>
<keyword evidence="2 7" id="KW-0813">Transport</keyword>
<keyword evidence="3" id="KW-1003">Cell membrane</keyword>
<evidence type="ECO:0000256" key="4">
    <source>
        <dbReference type="ARBA" id="ARBA00022692"/>
    </source>
</evidence>
<evidence type="ECO:0000313" key="10">
    <source>
        <dbReference type="Proteomes" id="UP000294508"/>
    </source>
</evidence>